<name>A0AAW0VQL5_CHEQU</name>
<dbReference type="Proteomes" id="UP001445076">
    <property type="component" value="Unassembled WGS sequence"/>
</dbReference>
<comment type="caution">
    <text evidence="1">The sequence shown here is derived from an EMBL/GenBank/DDBJ whole genome shotgun (WGS) entry which is preliminary data.</text>
</comment>
<organism evidence="1 2">
    <name type="scientific">Cherax quadricarinatus</name>
    <name type="common">Australian red claw crayfish</name>
    <dbReference type="NCBI Taxonomy" id="27406"/>
    <lineage>
        <taxon>Eukaryota</taxon>
        <taxon>Metazoa</taxon>
        <taxon>Ecdysozoa</taxon>
        <taxon>Arthropoda</taxon>
        <taxon>Crustacea</taxon>
        <taxon>Multicrustacea</taxon>
        <taxon>Malacostraca</taxon>
        <taxon>Eumalacostraca</taxon>
        <taxon>Eucarida</taxon>
        <taxon>Decapoda</taxon>
        <taxon>Pleocyemata</taxon>
        <taxon>Astacidea</taxon>
        <taxon>Parastacoidea</taxon>
        <taxon>Parastacidae</taxon>
        <taxon>Cherax</taxon>
    </lineage>
</organism>
<keyword evidence="2" id="KW-1185">Reference proteome</keyword>
<dbReference type="AlphaFoldDB" id="A0AAW0VQL5"/>
<reference evidence="1 2" key="1">
    <citation type="journal article" date="2024" name="BMC Genomics">
        <title>Genome assembly of redclaw crayfish (Cherax quadricarinatus) provides insights into its immune adaptation and hypoxia tolerance.</title>
        <authorList>
            <person name="Liu Z."/>
            <person name="Zheng J."/>
            <person name="Li H."/>
            <person name="Fang K."/>
            <person name="Wang S."/>
            <person name="He J."/>
            <person name="Zhou D."/>
            <person name="Weng S."/>
            <person name="Chi M."/>
            <person name="Gu Z."/>
            <person name="He J."/>
            <person name="Li F."/>
            <person name="Wang M."/>
        </authorList>
    </citation>
    <scope>NUCLEOTIDE SEQUENCE [LARGE SCALE GENOMIC DNA]</scope>
    <source>
        <strain evidence="1">ZL_2023a</strain>
    </source>
</reference>
<evidence type="ECO:0000313" key="1">
    <source>
        <dbReference type="EMBL" id="KAK8719110.1"/>
    </source>
</evidence>
<accession>A0AAW0VQL5</accession>
<gene>
    <name evidence="1" type="ORF">OTU49_014232</name>
</gene>
<protein>
    <submittedName>
        <fullName evidence="1">Uncharacterized protein</fullName>
    </submittedName>
</protein>
<dbReference type="EMBL" id="JARKIK010002994">
    <property type="protein sequence ID" value="KAK8719110.1"/>
    <property type="molecule type" value="Genomic_DNA"/>
</dbReference>
<evidence type="ECO:0000313" key="2">
    <source>
        <dbReference type="Proteomes" id="UP001445076"/>
    </source>
</evidence>
<proteinExistence type="predicted"/>
<sequence length="108" mass="12276">MLGLSCAVNMEKDFCLLTSRSVKTLHLQLCSHLGNLSNLKFFLQHLLPNFPNLRALSLDHRDGTLDFELLAPVCQAEINVTRCKPEFFQLPKRDCSCGSRNTFSLYVM</sequence>